<feature type="DNA-binding region" description="OmpR/PhoB-type" evidence="5">
    <location>
        <begin position="1"/>
        <end position="94"/>
    </location>
</feature>
<dbReference type="InterPro" id="IPR001867">
    <property type="entry name" value="OmpR/PhoB-type_DNA-bd"/>
</dbReference>
<dbReference type="Pfam" id="PF03704">
    <property type="entry name" value="BTAD"/>
    <property type="match status" value="1"/>
</dbReference>
<evidence type="ECO:0000313" key="7">
    <source>
        <dbReference type="EMBL" id="TDC89112.1"/>
    </source>
</evidence>
<sequence>MRFGVLGPLAVWSADGDLVVVPESKVRALLAALLTARGQVVSADRLVDELWGDAPPANPTGALQTLVSRLRRVLARSGGRGLVVRRALGYVLDVADEAVDAGRFTALTSRARTAAGPRERAALLGDALALWRGPAYADFIDEDFARAAITRLEEQRLLALEEQAEARLELGEHGPLAGELGDLTNRHPLRERLRAAHMRALYGAGRASEALDGYQDLRRRLKEELGLEPGPELAALHRDILRQNPA</sequence>
<evidence type="ECO:0000256" key="5">
    <source>
        <dbReference type="PROSITE-ProRule" id="PRU01091"/>
    </source>
</evidence>
<feature type="non-terminal residue" evidence="7">
    <location>
        <position position="246"/>
    </location>
</feature>
<dbReference type="InterPro" id="IPR036388">
    <property type="entry name" value="WH-like_DNA-bd_sf"/>
</dbReference>
<dbReference type="Gene3D" id="1.10.10.10">
    <property type="entry name" value="Winged helix-like DNA-binding domain superfamily/Winged helix DNA-binding domain"/>
    <property type="match status" value="1"/>
</dbReference>
<dbReference type="AlphaFoldDB" id="A0A4R4UJW7"/>
<proteinExistence type="inferred from homology"/>
<dbReference type="InterPro" id="IPR011990">
    <property type="entry name" value="TPR-like_helical_dom_sf"/>
</dbReference>
<dbReference type="SUPFAM" id="SSF48452">
    <property type="entry name" value="TPR-like"/>
    <property type="match status" value="1"/>
</dbReference>
<evidence type="ECO:0000313" key="8">
    <source>
        <dbReference type="Proteomes" id="UP000295258"/>
    </source>
</evidence>
<dbReference type="PROSITE" id="PS51755">
    <property type="entry name" value="OMPR_PHOB"/>
    <property type="match status" value="1"/>
</dbReference>
<keyword evidence="3 5" id="KW-0238">DNA-binding</keyword>
<evidence type="ECO:0000256" key="3">
    <source>
        <dbReference type="ARBA" id="ARBA00023125"/>
    </source>
</evidence>
<keyword evidence="2" id="KW-0805">Transcription regulation</keyword>
<dbReference type="GO" id="GO:0000160">
    <property type="term" value="P:phosphorelay signal transduction system"/>
    <property type="evidence" value="ECO:0007669"/>
    <property type="project" value="InterPro"/>
</dbReference>
<keyword evidence="8" id="KW-1185">Reference proteome</keyword>
<evidence type="ECO:0000256" key="2">
    <source>
        <dbReference type="ARBA" id="ARBA00023015"/>
    </source>
</evidence>
<dbReference type="PANTHER" id="PTHR35807:SF1">
    <property type="entry name" value="TRANSCRIPTIONAL REGULATOR REDD"/>
    <property type="match status" value="1"/>
</dbReference>
<dbReference type="InterPro" id="IPR051677">
    <property type="entry name" value="AfsR-DnrI-RedD_regulator"/>
</dbReference>
<accession>A0A4R4UJW7</accession>
<dbReference type="EMBL" id="SMKO01000236">
    <property type="protein sequence ID" value="TDC89112.1"/>
    <property type="molecule type" value="Genomic_DNA"/>
</dbReference>
<dbReference type="PANTHER" id="PTHR35807">
    <property type="entry name" value="TRANSCRIPTIONAL REGULATOR REDD-RELATED"/>
    <property type="match status" value="1"/>
</dbReference>
<keyword evidence="4" id="KW-0804">Transcription</keyword>
<reference evidence="7 8" key="1">
    <citation type="submission" date="2019-03" db="EMBL/GenBank/DDBJ databases">
        <title>Draft genome sequences of novel Actinobacteria.</title>
        <authorList>
            <person name="Sahin N."/>
            <person name="Ay H."/>
            <person name="Saygin H."/>
        </authorList>
    </citation>
    <scope>NUCLEOTIDE SEQUENCE [LARGE SCALE GENOMIC DNA]</scope>
    <source>
        <strain evidence="7 8">KC310</strain>
    </source>
</reference>
<name>A0A4R4UJW7_9ACTN</name>
<gene>
    <name evidence="7" type="ORF">E1292_44840</name>
</gene>
<dbReference type="Pfam" id="PF00486">
    <property type="entry name" value="Trans_reg_C"/>
    <property type="match status" value="1"/>
</dbReference>
<dbReference type="SMART" id="SM01043">
    <property type="entry name" value="BTAD"/>
    <property type="match status" value="1"/>
</dbReference>
<evidence type="ECO:0000259" key="6">
    <source>
        <dbReference type="PROSITE" id="PS51755"/>
    </source>
</evidence>
<dbReference type="CDD" id="cd15831">
    <property type="entry name" value="BTAD"/>
    <property type="match status" value="1"/>
</dbReference>
<dbReference type="GO" id="GO:0003677">
    <property type="term" value="F:DNA binding"/>
    <property type="evidence" value="ECO:0007669"/>
    <property type="project" value="UniProtKB-UniRule"/>
</dbReference>
<dbReference type="Proteomes" id="UP000295258">
    <property type="component" value="Unassembled WGS sequence"/>
</dbReference>
<comment type="caution">
    <text evidence="7">The sequence shown here is derived from an EMBL/GenBank/DDBJ whole genome shotgun (WGS) entry which is preliminary data.</text>
</comment>
<comment type="similarity">
    <text evidence="1">Belongs to the AfsR/DnrI/RedD regulatory family.</text>
</comment>
<dbReference type="GO" id="GO:0006355">
    <property type="term" value="P:regulation of DNA-templated transcription"/>
    <property type="evidence" value="ECO:0007669"/>
    <property type="project" value="InterPro"/>
</dbReference>
<evidence type="ECO:0000256" key="4">
    <source>
        <dbReference type="ARBA" id="ARBA00023163"/>
    </source>
</evidence>
<dbReference type="SMART" id="SM00862">
    <property type="entry name" value="Trans_reg_C"/>
    <property type="match status" value="1"/>
</dbReference>
<dbReference type="RefSeq" id="WP_132605898.1">
    <property type="nucleotide sequence ID" value="NZ_SMKO01000236.1"/>
</dbReference>
<dbReference type="InterPro" id="IPR016032">
    <property type="entry name" value="Sig_transdc_resp-reg_C-effctor"/>
</dbReference>
<dbReference type="InterPro" id="IPR005158">
    <property type="entry name" value="BTAD"/>
</dbReference>
<organism evidence="7 8">
    <name type="scientific">Nonomuraea deserti</name>
    <dbReference type="NCBI Taxonomy" id="1848322"/>
    <lineage>
        <taxon>Bacteria</taxon>
        <taxon>Bacillati</taxon>
        <taxon>Actinomycetota</taxon>
        <taxon>Actinomycetes</taxon>
        <taxon>Streptosporangiales</taxon>
        <taxon>Streptosporangiaceae</taxon>
        <taxon>Nonomuraea</taxon>
    </lineage>
</organism>
<dbReference type="SUPFAM" id="SSF46894">
    <property type="entry name" value="C-terminal effector domain of the bipartite response regulators"/>
    <property type="match status" value="1"/>
</dbReference>
<protein>
    <submittedName>
        <fullName evidence="7">AfsR/SARP family transcriptional regulator</fullName>
    </submittedName>
</protein>
<feature type="domain" description="OmpR/PhoB-type" evidence="6">
    <location>
        <begin position="1"/>
        <end position="94"/>
    </location>
</feature>
<evidence type="ECO:0000256" key="1">
    <source>
        <dbReference type="ARBA" id="ARBA00005820"/>
    </source>
</evidence>
<dbReference type="Gene3D" id="1.25.40.10">
    <property type="entry name" value="Tetratricopeptide repeat domain"/>
    <property type="match status" value="1"/>
</dbReference>